<protein>
    <recommendedName>
        <fullName evidence="2">ribonuclease H</fullName>
        <ecNumber evidence="2">3.1.26.4</ecNumber>
    </recommendedName>
</protein>
<dbReference type="AlphaFoldDB" id="A0A8C6L1W0"/>
<dbReference type="Ensembl" id="ENSNFUT00015015133.1">
    <property type="protein sequence ID" value="ENSNFUP00015014419.1"/>
    <property type="gene ID" value="ENSNFUG00015007008.1"/>
</dbReference>
<dbReference type="GO" id="GO:0004523">
    <property type="term" value="F:RNA-DNA hybrid ribonuclease activity"/>
    <property type="evidence" value="ECO:0007669"/>
    <property type="project" value="UniProtKB-EC"/>
</dbReference>
<dbReference type="EC" id="3.1.26.4" evidence="2"/>
<name>A0A8C6L1W0_NOTFU</name>
<dbReference type="InterPro" id="IPR043502">
    <property type="entry name" value="DNA/RNA_pol_sf"/>
</dbReference>
<dbReference type="Pfam" id="PF00078">
    <property type="entry name" value="RVT_1"/>
    <property type="match status" value="1"/>
</dbReference>
<sequence>MRLLWGFGSPPWHVSKKTGKRSLRVGVGAVPPRVSTFPVPHRTTLPVSLHLDQGPTRLEALLDTECFIDQGLVTQLKIPLTTLDRPIPVTSVDGRPIMPYPLTHRTQGLHMTIDQHLETLHFLVIQALATPFILGHSWFCRHEPHISWSASKVLAWGAGCQNHRGSPTPQTGATPPKDVDLTLVPPQYHDLAQVFAKEPTTRLPPHRPYDLEIRLQPGTTPPRGRLYSLSPAETRAMDTYIADALQKGFIRPSTSPVAAGFFFVKKKEGDLRPCIYYKGLNKITIWDPHPLPLMGTALDTITQATLFTKLDLCSAYNLIWSKEGEEWKTAFITPTGHYEYLVMPFGLCNSLSCLPAIHYRRTKRHVGPLGLCTSG</sequence>
<accession>A0A8C6L1W0</accession>
<dbReference type="CDD" id="cd00303">
    <property type="entry name" value="retropepsin_like"/>
    <property type="match status" value="1"/>
</dbReference>
<dbReference type="InterPro" id="IPR043128">
    <property type="entry name" value="Rev_trsase/Diguanyl_cyclase"/>
</dbReference>
<evidence type="ECO:0000256" key="1">
    <source>
        <dbReference type="ARBA" id="ARBA00010879"/>
    </source>
</evidence>
<dbReference type="SUPFAM" id="SSF56672">
    <property type="entry name" value="DNA/RNA polymerases"/>
    <property type="match status" value="1"/>
</dbReference>
<dbReference type="InterPro" id="IPR032567">
    <property type="entry name" value="RTL1-rel"/>
</dbReference>
<proteinExistence type="inferred from homology"/>
<dbReference type="InterPro" id="IPR021109">
    <property type="entry name" value="Peptidase_aspartic_dom_sf"/>
</dbReference>
<dbReference type="Gene3D" id="2.40.70.10">
    <property type="entry name" value="Acid Proteases"/>
    <property type="match status" value="1"/>
</dbReference>
<evidence type="ECO:0000313" key="5">
    <source>
        <dbReference type="Proteomes" id="UP000694548"/>
    </source>
</evidence>
<evidence type="ECO:0000256" key="2">
    <source>
        <dbReference type="ARBA" id="ARBA00012180"/>
    </source>
</evidence>
<dbReference type="InterPro" id="IPR000477">
    <property type="entry name" value="RT_dom"/>
</dbReference>
<dbReference type="Gene3D" id="3.30.70.270">
    <property type="match status" value="1"/>
</dbReference>
<dbReference type="PANTHER" id="PTHR15503">
    <property type="entry name" value="LDOC1 RELATED"/>
    <property type="match status" value="1"/>
</dbReference>
<evidence type="ECO:0000313" key="4">
    <source>
        <dbReference type="Ensembl" id="ENSNFUP00015014419.1"/>
    </source>
</evidence>
<dbReference type="CDD" id="cd01647">
    <property type="entry name" value="RT_LTR"/>
    <property type="match status" value="1"/>
</dbReference>
<dbReference type="PANTHER" id="PTHR15503:SF36">
    <property type="entry name" value="RETROTRANSPOSON GAG-LIKE PROTEIN 5"/>
    <property type="match status" value="1"/>
</dbReference>
<dbReference type="Gene3D" id="3.10.10.10">
    <property type="entry name" value="HIV Type 1 Reverse Transcriptase, subunit A, domain 1"/>
    <property type="match status" value="1"/>
</dbReference>
<feature type="domain" description="Reverse transcriptase" evidence="3">
    <location>
        <begin position="264"/>
        <end position="351"/>
    </location>
</feature>
<comment type="similarity">
    <text evidence="1">Belongs to the beta type-B retroviral polymerase family. HERV class-II K(HML-2) pol subfamily.</text>
</comment>
<reference evidence="4" key="3">
    <citation type="submission" date="2025-09" db="UniProtKB">
        <authorList>
            <consortium name="Ensembl"/>
        </authorList>
    </citation>
    <scope>IDENTIFICATION</scope>
</reference>
<dbReference type="Proteomes" id="UP000694548">
    <property type="component" value="Chromosome sgr08"/>
</dbReference>
<reference evidence="4" key="1">
    <citation type="submission" date="2014-08" db="EMBL/GenBank/DDBJ databases">
        <authorList>
            <person name="Senf B."/>
            <person name="Petzold A."/>
            <person name="Downie B.R."/>
            <person name="Koch P."/>
            <person name="Platzer M."/>
        </authorList>
    </citation>
    <scope>NUCLEOTIDE SEQUENCE [LARGE SCALE GENOMIC DNA]</scope>
    <source>
        <strain evidence="4">GRZ</strain>
    </source>
</reference>
<organism evidence="4 5">
    <name type="scientific">Nothobranchius furzeri</name>
    <name type="common">Turquoise killifish</name>
    <dbReference type="NCBI Taxonomy" id="105023"/>
    <lineage>
        <taxon>Eukaryota</taxon>
        <taxon>Metazoa</taxon>
        <taxon>Chordata</taxon>
        <taxon>Craniata</taxon>
        <taxon>Vertebrata</taxon>
        <taxon>Euteleostomi</taxon>
        <taxon>Actinopterygii</taxon>
        <taxon>Neopterygii</taxon>
        <taxon>Teleostei</taxon>
        <taxon>Neoteleostei</taxon>
        <taxon>Acanthomorphata</taxon>
        <taxon>Ovalentaria</taxon>
        <taxon>Atherinomorphae</taxon>
        <taxon>Cyprinodontiformes</taxon>
        <taxon>Nothobranchiidae</taxon>
        <taxon>Nothobranchius</taxon>
    </lineage>
</organism>
<dbReference type="GeneTree" id="ENSGT00940000171189"/>
<reference evidence="4" key="2">
    <citation type="submission" date="2025-08" db="UniProtKB">
        <authorList>
            <consortium name="Ensembl"/>
        </authorList>
    </citation>
    <scope>IDENTIFICATION</scope>
</reference>
<evidence type="ECO:0000259" key="3">
    <source>
        <dbReference type="Pfam" id="PF00078"/>
    </source>
</evidence>
<keyword evidence="5" id="KW-1185">Reference proteome</keyword>